<keyword evidence="7" id="KW-1185">Reference proteome</keyword>
<comment type="caution">
    <text evidence="6">The sequence shown here is derived from an EMBL/GenBank/DDBJ whole genome shotgun (WGS) entry which is preliminary data.</text>
</comment>
<dbReference type="Proteomes" id="UP000737402">
    <property type="component" value="Unassembled WGS sequence"/>
</dbReference>
<sequence>MKTWLFKIARNTYINFNGKKQTQLEVQSETLDERAAVRHDPYKHAEDKMLIQMILLKLPENYRTYILLRDGNGQTYEEIAEITNESIAQVKVGIYRARKKFREIYKREVGEER</sequence>
<evidence type="ECO:0000256" key="2">
    <source>
        <dbReference type="ARBA" id="ARBA00023082"/>
    </source>
</evidence>
<organism evidence="6 7">
    <name type="scientific">Sutcliffiella tianshenii</name>
    <dbReference type="NCBI Taxonomy" id="1463404"/>
    <lineage>
        <taxon>Bacteria</taxon>
        <taxon>Bacillati</taxon>
        <taxon>Bacillota</taxon>
        <taxon>Bacilli</taxon>
        <taxon>Bacillales</taxon>
        <taxon>Bacillaceae</taxon>
        <taxon>Sutcliffiella</taxon>
    </lineage>
</organism>
<dbReference type="InterPro" id="IPR013324">
    <property type="entry name" value="RNA_pol_sigma_r3/r4-like"/>
</dbReference>
<dbReference type="Gene3D" id="1.10.10.10">
    <property type="entry name" value="Winged helix-like DNA-binding domain superfamily/Winged helix DNA-binding domain"/>
    <property type="match status" value="1"/>
</dbReference>
<dbReference type="SUPFAM" id="SSF88659">
    <property type="entry name" value="Sigma3 and sigma4 domains of RNA polymerase sigma factors"/>
    <property type="match status" value="1"/>
</dbReference>
<keyword evidence="1" id="KW-0805">Transcription regulation</keyword>
<accession>A0ABS2P2I0</accession>
<feature type="domain" description="RNA polymerase sigma factor 70 region 4 type 2" evidence="5">
    <location>
        <begin position="49"/>
        <end position="100"/>
    </location>
</feature>
<dbReference type="PANTHER" id="PTHR43133">
    <property type="entry name" value="RNA POLYMERASE ECF-TYPE SIGMA FACTO"/>
    <property type="match status" value="1"/>
</dbReference>
<evidence type="ECO:0000313" key="7">
    <source>
        <dbReference type="Proteomes" id="UP000737402"/>
    </source>
</evidence>
<dbReference type="EMBL" id="JAFBED010000006">
    <property type="protein sequence ID" value="MBM7621135.1"/>
    <property type="molecule type" value="Genomic_DNA"/>
</dbReference>
<dbReference type="InterPro" id="IPR036388">
    <property type="entry name" value="WH-like_DNA-bd_sf"/>
</dbReference>
<dbReference type="NCBIfam" id="TIGR02937">
    <property type="entry name" value="sigma70-ECF"/>
    <property type="match status" value="1"/>
</dbReference>
<dbReference type="Pfam" id="PF08281">
    <property type="entry name" value="Sigma70_r4_2"/>
    <property type="match status" value="1"/>
</dbReference>
<keyword evidence="2" id="KW-0731">Sigma factor</keyword>
<dbReference type="CDD" id="cd06171">
    <property type="entry name" value="Sigma70_r4"/>
    <property type="match status" value="1"/>
</dbReference>
<dbReference type="PANTHER" id="PTHR43133:SF8">
    <property type="entry name" value="RNA POLYMERASE SIGMA FACTOR HI_1459-RELATED"/>
    <property type="match status" value="1"/>
</dbReference>
<evidence type="ECO:0000259" key="5">
    <source>
        <dbReference type="Pfam" id="PF08281"/>
    </source>
</evidence>
<proteinExistence type="predicted"/>
<evidence type="ECO:0000256" key="4">
    <source>
        <dbReference type="ARBA" id="ARBA00023163"/>
    </source>
</evidence>
<protein>
    <submittedName>
        <fullName evidence="6">RNA polymerase sigma factor (Sigma-70 family)</fullName>
    </submittedName>
</protein>
<dbReference type="InterPro" id="IPR039425">
    <property type="entry name" value="RNA_pol_sigma-70-like"/>
</dbReference>
<evidence type="ECO:0000256" key="1">
    <source>
        <dbReference type="ARBA" id="ARBA00023015"/>
    </source>
</evidence>
<dbReference type="InterPro" id="IPR014284">
    <property type="entry name" value="RNA_pol_sigma-70_dom"/>
</dbReference>
<keyword evidence="3" id="KW-0238">DNA-binding</keyword>
<name>A0ABS2P2I0_9BACI</name>
<reference evidence="6 7" key="1">
    <citation type="submission" date="2021-01" db="EMBL/GenBank/DDBJ databases">
        <title>Genomic Encyclopedia of Type Strains, Phase IV (KMG-IV): sequencing the most valuable type-strain genomes for metagenomic binning, comparative biology and taxonomic classification.</title>
        <authorList>
            <person name="Goeker M."/>
        </authorList>
    </citation>
    <scope>NUCLEOTIDE SEQUENCE [LARGE SCALE GENOMIC DNA]</scope>
    <source>
        <strain evidence="6 7">DSM 25879</strain>
    </source>
</reference>
<evidence type="ECO:0000256" key="3">
    <source>
        <dbReference type="ARBA" id="ARBA00023125"/>
    </source>
</evidence>
<gene>
    <name evidence="6" type="ORF">JOC95_003008</name>
</gene>
<evidence type="ECO:0000313" key="6">
    <source>
        <dbReference type="EMBL" id="MBM7621135.1"/>
    </source>
</evidence>
<keyword evidence="4" id="KW-0804">Transcription</keyword>
<dbReference type="InterPro" id="IPR013249">
    <property type="entry name" value="RNA_pol_sigma70_r4_t2"/>
</dbReference>